<reference evidence="2 3" key="1">
    <citation type="submission" date="2014-12" db="EMBL/GenBank/DDBJ databases">
        <title>Genome assembly of Enhygromyxa salina DSM 15201.</title>
        <authorList>
            <person name="Sharma G."/>
            <person name="Subramanian S."/>
        </authorList>
    </citation>
    <scope>NUCLEOTIDE SEQUENCE [LARGE SCALE GENOMIC DNA]</scope>
    <source>
        <strain evidence="2 3">DSM 15201</strain>
    </source>
</reference>
<protein>
    <submittedName>
        <fullName evidence="2">Uncharacterized protein</fullName>
    </submittedName>
</protein>
<gene>
    <name evidence="2" type="ORF">DB30_00543</name>
</gene>
<organism evidence="2 3">
    <name type="scientific">Enhygromyxa salina</name>
    <dbReference type="NCBI Taxonomy" id="215803"/>
    <lineage>
        <taxon>Bacteria</taxon>
        <taxon>Pseudomonadati</taxon>
        <taxon>Myxococcota</taxon>
        <taxon>Polyangia</taxon>
        <taxon>Nannocystales</taxon>
        <taxon>Nannocystaceae</taxon>
        <taxon>Enhygromyxa</taxon>
    </lineage>
</organism>
<dbReference type="EMBL" id="JMCC02000107">
    <property type="protein sequence ID" value="KIG13078.1"/>
    <property type="molecule type" value="Genomic_DNA"/>
</dbReference>
<name>A0A0C1ZPZ8_9BACT</name>
<sequence>MGARLGHGLSRRIDRRVYRCDRARGFALHVSVLDHGLSISACESLVPRASREVAVASSRSRDRSPTGPPPVPHPCPTHG</sequence>
<proteinExistence type="predicted"/>
<feature type="region of interest" description="Disordered" evidence="1">
    <location>
        <begin position="53"/>
        <end position="79"/>
    </location>
</feature>
<accession>A0A0C1ZPZ8</accession>
<comment type="caution">
    <text evidence="2">The sequence shown here is derived from an EMBL/GenBank/DDBJ whole genome shotgun (WGS) entry which is preliminary data.</text>
</comment>
<feature type="compositionally biased region" description="Pro residues" evidence="1">
    <location>
        <begin position="66"/>
        <end position="79"/>
    </location>
</feature>
<evidence type="ECO:0000313" key="3">
    <source>
        <dbReference type="Proteomes" id="UP000031599"/>
    </source>
</evidence>
<dbReference type="Proteomes" id="UP000031599">
    <property type="component" value="Unassembled WGS sequence"/>
</dbReference>
<evidence type="ECO:0000313" key="2">
    <source>
        <dbReference type="EMBL" id="KIG13078.1"/>
    </source>
</evidence>
<dbReference type="AlphaFoldDB" id="A0A0C1ZPZ8"/>
<evidence type="ECO:0000256" key="1">
    <source>
        <dbReference type="SAM" id="MobiDB-lite"/>
    </source>
</evidence>